<feature type="chain" id="PRO_5016466192" description="Peptidoglycan-binding protein CsiV" evidence="1">
    <location>
        <begin position="28"/>
        <end position="177"/>
    </location>
</feature>
<gene>
    <name evidence="2" type="ORF">C8D97_1064</name>
</gene>
<comment type="caution">
    <text evidence="2">The sequence shown here is derived from an EMBL/GenBank/DDBJ whole genome shotgun (WGS) entry which is preliminary data.</text>
</comment>
<evidence type="ECO:0000313" key="2">
    <source>
        <dbReference type="EMBL" id="PWK50717.1"/>
    </source>
</evidence>
<evidence type="ECO:0000256" key="1">
    <source>
        <dbReference type="SAM" id="SignalP"/>
    </source>
</evidence>
<proteinExistence type="predicted"/>
<sequence length="177" mass="20339">MQAYRLKYTRCLTISMLLALLSLTPKSVTPKTLQPTIHFHTSGYIKVAIIDHLLGKFNNKSNIELNRNEVLIIPLKTKNSTKNKQSNAPKKVYYSLTYRPLSIHRYSANFRLTAEYELNSNQKKTKKVVLHEGTILGHFGVISNYAYVLKKTSSIDHESSLEIDIKLIKQYNRLNSI</sequence>
<evidence type="ECO:0000313" key="3">
    <source>
        <dbReference type="Proteomes" id="UP000245790"/>
    </source>
</evidence>
<dbReference type="Proteomes" id="UP000245790">
    <property type="component" value="Unassembled WGS sequence"/>
</dbReference>
<reference evidence="2 3" key="1">
    <citation type="submission" date="2018-05" db="EMBL/GenBank/DDBJ databases">
        <title>Genomic Encyclopedia of Type Strains, Phase IV (KMG-IV): sequencing the most valuable type-strain genomes for metagenomic binning, comparative biology and taxonomic classification.</title>
        <authorList>
            <person name="Goeker M."/>
        </authorList>
    </citation>
    <scope>NUCLEOTIDE SEQUENCE [LARGE SCALE GENOMIC DNA]</scope>
    <source>
        <strain evidence="2 3">DSM 25350</strain>
    </source>
</reference>
<accession>A0A316G8C5</accession>
<organism evidence="2 3">
    <name type="scientific">Pleionea mediterranea</name>
    <dbReference type="NCBI Taxonomy" id="523701"/>
    <lineage>
        <taxon>Bacteria</taxon>
        <taxon>Pseudomonadati</taxon>
        <taxon>Pseudomonadota</taxon>
        <taxon>Gammaproteobacteria</taxon>
        <taxon>Oceanospirillales</taxon>
        <taxon>Pleioneaceae</taxon>
        <taxon>Pleionea</taxon>
    </lineage>
</organism>
<dbReference type="AlphaFoldDB" id="A0A316G8C5"/>
<feature type="signal peptide" evidence="1">
    <location>
        <begin position="1"/>
        <end position="27"/>
    </location>
</feature>
<protein>
    <recommendedName>
        <fullName evidence="4">Peptidoglycan-binding protein CsiV</fullName>
    </recommendedName>
</protein>
<dbReference type="RefSeq" id="WP_109763384.1">
    <property type="nucleotide sequence ID" value="NZ_QGGU01000006.1"/>
</dbReference>
<keyword evidence="1" id="KW-0732">Signal</keyword>
<evidence type="ECO:0008006" key="4">
    <source>
        <dbReference type="Google" id="ProtNLM"/>
    </source>
</evidence>
<name>A0A316G8C5_9GAMM</name>
<keyword evidence="3" id="KW-1185">Reference proteome</keyword>
<dbReference type="EMBL" id="QGGU01000006">
    <property type="protein sequence ID" value="PWK50717.1"/>
    <property type="molecule type" value="Genomic_DNA"/>
</dbReference>